<name>A0A4P6UT56_9BACL</name>
<dbReference type="Proteomes" id="UP000291151">
    <property type="component" value="Chromosome"/>
</dbReference>
<reference evidence="1 2" key="1">
    <citation type="submission" date="2019-02" db="EMBL/GenBank/DDBJ databases">
        <title>Ureibacillus thermophilus.</title>
        <authorList>
            <person name="Sunny J.S."/>
            <person name="Natarajan A."/>
            <person name="Saleena L.M."/>
        </authorList>
    </citation>
    <scope>NUCLEOTIDE SEQUENCE [LARGE SCALE GENOMIC DNA]</scope>
    <source>
        <strain evidence="1 2">LM102</strain>
    </source>
</reference>
<protein>
    <submittedName>
        <fullName evidence="1">Uncharacterized protein</fullName>
    </submittedName>
</protein>
<proteinExistence type="predicted"/>
<evidence type="ECO:0000313" key="1">
    <source>
        <dbReference type="EMBL" id="QBK24712.1"/>
    </source>
</evidence>
<organism evidence="1 2">
    <name type="scientific">Ureibacillus thermophilus</name>
    <dbReference type="NCBI Taxonomy" id="367743"/>
    <lineage>
        <taxon>Bacteria</taxon>
        <taxon>Bacillati</taxon>
        <taxon>Bacillota</taxon>
        <taxon>Bacilli</taxon>
        <taxon>Bacillales</taxon>
        <taxon>Caryophanaceae</taxon>
        <taxon>Ureibacillus</taxon>
    </lineage>
</organism>
<dbReference type="KEGG" id="uth:DKZ56_01645"/>
<evidence type="ECO:0000313" key="2">
    <source>
        <dbReference type="Proteomes" id="UP000291151"/>
    </source>
</evidence>
<dbReference type="EMBL" id="CP036528">
    <property type="protein sequence ID" value="QBK24712.1"/>
    <property type="molecule type" value="Genomic_DNA"/>
</dbReference>
<accession>A0A4P6UT56</accession>
<dbReference type="AlphaFoldDB" id="A0A4P6UT56"/>
<gene>
    <name evidence="1" type="ORF">DKZ56_01645</name>
</gene>
<keyword evidence="2" id="KW-1185">Reference proteome</keyword>
<sequence length="488" mass="57419">MIKFDEQLFLQTKGQIGDSFEKALQQFGGYDEDEEIFGSILPLDQIILKKSEAANVLFQSIKQHWGKLDLFTLEMFRSSNIDLNNVQSKLDAFFSSATSKNIIFEHALMKNVFNFSHFIELVFGKKTEYSKSISKLNEIYFYKIGKKYLIHILYNHKIDFWRYLYAKKIYSVFLQAPLHTIQNPLDLINQFKQYIQSFMTQSQVISTMNHFIQKIDYKNPRSYVLKEFHLLNISLHFIGGKRHYKKIHKLIAEVVKTWEAGEWALTEKEETLLSYILAVDGAKHGDTEKTIAYGKYLITNDRLINHSIELLIDYGKVLPNLKPEPESLVKRYDQNYLEQIFFIVIDALVKKGQYGDVLQLLKEYEIASCTSIYECLNTEAFNKDLLLKIEAAVQRNIAYIVDQSHQHVMQSIEKWLEQYKEAESPLYPIARMTSTHVCNLLKTFFATEQFELFEQLMSIYKKYLMLQEDFEDLRDFVVSFMEKKTSQK</sequence>
<dbReference type="RefSeq" id="WP_208650986.1">
    <property type="nucleotide sequence ID" value="NZ_CP036528.1"/>
</dbReference>